<protein>
    <submittedName>
        <fullName evidence="5">Alcohol dehydrogenase</fullName>
    </submittedName>
</protein>
<comment type="similarity">
    <text evidence="1">Belongs to the short-chain dehydrogenases/reductases (SDR) family.</text>
</comment>
<dbReference type="FunFam" id="3.40.50.720:FF:000084">
    <property type="entry name" value="Short-chain dehydrogenase reductase"/>
    <property type="match status" value="1"/>
</dbReference>
<keyword evidence="6" id="KW-1185">Reference proteome</keyword>
<dbReference type="InterPro" id="IPR057326">
    <property type="entry name" value="KR_dom"/>
</dbReference>
<dbReference type="InterPro" id="IPR002347">
    <property type="entry name" value="SDR_fam"/>
</dbReference>
<accession>A0A8J3X7D2</accession>
<dbReference type="Pfam" id="PF13561">
    <property type="entry name" value="adh_short_C2"/>
    <property type="match status" value="1"/>
</dbReference>
<dbReference type="CDD" id="cd05233">
    <property type="entry name" value="SDR_c"/>
    <property type="match status" value="1"/>
</dbReference>
<evidence type="ECO:0000256" key="1">
    <source>
        <dbReference type="ARBA" id="ARBA00006484"/>
    </source>
</evidence>
<dbReference type="Gene3D" id="3.40.50.720">
    <property type="entry name" value="NAD(P)-binding Rossmann-like Domain"/>
    <property type="match status" value="1"/>
</dbReference>
<dbReference type="NCBIfam" id="NF005559">
    <property type="entry name" value="PRK07231.1"/>
    <property type="match status" value="1"/>
</dbReference>
<keyword evidence="3" id="KW-0520">NAD</keyword>
<dbReference type="PRINTS" id="PR00081">
    <property type="entry name" value="GDHRDH"/>
</dbReference>
<dbReference type="EMBL" id="BOOO01000017">
    <property type="protein sequence ID" value="GII30186.1"/>
    <property type="molecule type" value="Genomic_DNA"/>
</dbReference>
<reference evidence="5 6" key="1">
    <citation type="submission" date="2021-01" db="EMBL/GenBank/DDBJ databases">
        <title>Whole genome shotgun sequence of Planotetraspora mira NBRC 15435.</title>
        <authorList>
            <person name="Komaki H."/>
            <person name="Tamura T."/>
        </authorList>
    </citation>
    <scope>NUCLEOTIDE SEQUENCE [LARGE SCALE GENOMIC DNA]</scope>
    <source>
        <strain evidence="5 6">NBRC 15435</strain>
    </source>
</reference>
<proteinExistence type="inferred from homology"/>
<gene>
    <name evidence="5" type="ORF">Pmi06nite_36280</name>
</gene>
<keyword evidence="2" id="KW-0560">Oxidoreductase</keyword>
<name>A0A8J3X7D2_9ACTN</name>
<sequence>MGLLNGKVTLVTGGTSGIGRVSALLFAREGAKVAITGRRAEVGQEIVEEITKGGGEAIFIQADAADISSAGDVVGQVVSRFGKLDLAFNNAGTAAVGPLTELDEKMWHYLVDGNLKGSFFYLQAEAAQMKRQGHGGSIVFNGSVFAEIGIDGISIYSATKGGVAALARAAAVELGPDGIRVNTVNPTIIRTPLTEGGITKNDDGSEYHPHGEKIPLGRFGESEDVANVVLFLLSDLSSFVTGQSIAVDGGQSVN</sequence>
<evidence type="ECO:0000313" key="5">
    <source>
        <dbReference type="EMBL" id="GII30186.1"/>
    </source>
</evidence>
<dbReference type="PANTHER" id="PTHR24321">
    <property type="entry name" value="DEHYDROGENASES, SHORT CHAIN"/>
    <property type="match status" value="1"/>
</dbReference>
<evidence type="ECO:0000313" key="6">
    <source>
        <dbReference type="Proteomes" id="UP000650628"/>
    </source>
</evidence>
<dbReference type="RefSeq" id="WP_203954150.1">
    <property type="nucleotide sequence ID" value="NZ_BOOO01000017.1"/>
</dbReference>
<evidence type="ECO:0000256" key="3">
    <source>
        <dbReference type="ARBA" id="ARBA00023027"/>
    </source>
</evidence>
<feature type="domain" description="Ketoreductase" evidence="4">
    <location>
        <begin position="7"/>
        <end position="148"/>
    </location>
</feature>
<dbReference type="Proteomes" id="UP000650628">
    <property type="component" value="Unassembled WGS sequence"/>
</dbReference>
<dbReference type="PROSITE" id="PS00061">
    <property type="entry name" value="ADH_SHORT"/>
    <property type="match status" value="1"/>
</dbReference>
<organism evidence="5 6">
    <name type="scientific">Planotetraspora mira</name>
    <dbReference type="NCBI Taxonomy" id="58121"/>
    <lineage>
        <taxon>Bacteria</taxon>
        <taxon>Bacillati</taxon>
        <taxon>Actinomycetota</taxon>
        <taxon>Actinomycetes</taxon>
        <taxon>Streptosporangiales</taxon>
        <taxon>Streptosporangiaceae</taxon>
        <taxon>Planotetraspora</taxon>
    </lineage>
</organism>
<evidence type="ECO:0000256" key="2">
    <source>
        <dbReference type="ARBA" id="ARBA00023002"/>
    </source>
</evidence>
<dbReference type="AlphaFoldDB" id="A0A8J3X7D2"/>
<dbReference type="SMART" id="SM00822">
    <property type="entry name" value="PKS_KR"/>
    <property type="match status" value="1"/>
</dbReference>
<dbReference type="GO" id="GO:0016491">
    <property type="term" value="F:oxidoreductase activity"/>
    <property type="evidence" value="ECO:0007669"/>
    <property type="project" value="UniProtKB-KW"/>
</dbReference>
<dbReference type="InterPro" id="IPR020904">
    <property type="entry name" value="Sc_DH/Rdtase_CS"/>
</dbReference>
<dbReference type="SUPFAM" id="SSF51735">
    <property type="entry name" value="NAD(P)-binding Rossmann-fold domains"/>
    <property type="match status" value="1"/>
</dbReference>
<evidence type="ECO:0000259" key="4">
    <source>
        <dbReference type="SMART" id="SM00822"/>
    </source>
</evidence>
<dbReference type="PANTHER" id="PTHR24321:SF8">
    <property type="entry name" value="ESTRADIOL 17-BETA-DEHYDROGENASE 8-RELATED"/>
    <property type="match status" value="1"/>
</dbReference>
<dbReference type="InterPro" id="IPR036291">
    <property type="entry name" value="NAD(P)-bd_dom_sf"/>
</dbReference>
<comment type="caution">
    <text evidence="5">The sequence shown here is derived from an EMBL/GenBank/DDBJ whole genome shotgun (WGS) entry which is preliminary data.</text>
</comment>
<dbReference type="PRINTS" id="PR00080">
    <property type="entry name" value="SDRFAMILY"/>
</dbReference>